<evidence type="ECO:0000313" key="4">
    <source>
        <dbReference type="Proteomes" id="UP001501407"/>
    </source>
</evidence>
<evidence type="ECO:0000256" key="2">
    <source>
        <dbReference type="SAM" id="Phobius"/>
    </source>
</evidence>
<evidence type="ECO:0000256" key="1">
    <source>
        <dbReference type="SAM" id="MobiDB-lite"/>
    </source>
</evidence>
<dbReference type="Proteomes" id="UP001501407">
    <property type="component" value="Unassembled WGS sequence"/>
</dbReference>
<keyword evidence="2" id="KW-1133">Transmembrane helix</keyword>
<sequence length="170" mass="16974">MTPTPSIGGAGGPSDAGPHGVGSPDAAGSPNAARPSPAAPPASTAAPPSPARVRVTAPRAGSPAASGRGVPRNDADAPTSDIAGVYVRSLIRSQLRLGIVFAVGFAVATALFVLAIALVPQLDTTFVAGVPLSWLLLGAGVYPLAITVAALYVRAASRNEARYRSLTEEE</sequence>
<dbReference type="RefSeq" id="WP_308212194.1">
    <property type="nucleotide sequence ID" value="NZ_BAABKZ010000001.1"/>
</dbReference>
<comment type="caution">
    <text evidence="3">The sequence shown here is derived from an EMBL/GenBank/DDBJ whole genome shotgun (WGS) entry which is preliminary data.</text>
</comment>
<accession>A0ABP9M0B0</accession>
<name>A0ABP9M0B0_9MICO</name>
<organism evidence="3 4">
    <name type="scientific">Microbacterium yannicii</name>
    <dbReference type="NCBI Taxonomy" id="671622"/>
    <lineage>
        <taxon>Bacteria</taxon>
        <taxon>Bacillati</taxon>
        <taxon>Actinomycetota</taxon>
        <taxon>Actinomycetes</taxon>
        <taxon>Micrococcales</taxon>
        <taxon>Microbacteriaceae</taxon>
        <taxon>Microbacterium</taxon>
    </lineage>
</organism>
<dbReference type="EMBL" id="BAABKZ010000001">
    <property type="protein sequence ID" value="GAA5088626.1"/>
    <property type="molecule type" value="Genomic_DNA"/>
</dbReference>
<keyword evidence="2" id="KW-0812">Transmembrane</keyword>
<protein>
    <recommendedName>
        <fullName evidence="5">DUF485 domain-containing protein</fullName>
    </recommendedName>
</protein>
<feature type="compositionally biased region" description="Low complexity" evidence="1">
    <location>
        <begin position="26"/>
        <end position="61"/>
    </location>
</feature>
<proteinExistence type="predicted"/>
<reference evidence="4" key="1">
    <citation type="journal article" date="2019" name="Int. J. Syst. Evol. Microbiol.">
        <title>The Global Catalogue of Microorganisms (GCM) 10K type strain sequencing project: providing services to taxonomists for standard genome sequencing and annotation.</title>
        <authorList>
            <consortium name="The Broad Institute Genomics Platform"/>
            <consortium name="The Broad Institute Genome Sequencing Center for Infectious Disease"/>
            <person name="Wu L."/>
            <person name="Ma J."/>
        </authorList>
    </citation>
    <scope>NUCLEOTIDE SEQUENCE [LARGE SCALE GENOMIC DNA]</scope>
    <source>
        <strain evidence="4">JCM 18959</strain>
    </source>
</reference>
<keyword evidence="2" id="KW-0472">Membrane</keyword>
<feature type="region of interest" description="Disordered" evidence="1">
    <location>
        <begin position="1"/>
        <end position="76"/>
    </location>
</feature>
<gene>
    <name evidence="3" type="ORF">GCM10025760_11320</name>
</gene>
<evidence type="ECO:0000313" key="3">
    <source>
        <dbReference type="EMBL" id="GAA5088626.1"/>
    </source>
</evidence>
<evidence type="ECO:0008006" key="5">
    <source>
        <dbReference type="Google" id="ProtNLM"/>
    </source>
</evidence>
<feature type="transmembrane region" description="Helical" evidence="2">
    <location>
        <begin position="132"/>
        <end position="153"/>
    </location>
</feature>
<feature type="transmembrane region" description="Helical" evidence="2">
    <location>
        <begin position="97"/>
        <end position="120"/>
    </location>
</feature>
<keyword evidence="4" id="KW-1185">Reference proteome</keyword>